<dbReference type="GO" id="GO:0015658">
    <property type="term" value="F:branched-chain amino acid transmembrane transporter activity"/>
    <property type="evidence" value="ECO:0007669"/>
    <property type="project" value="InterPro"/>
</dbReference>
<feature type="transmembrane region" description="Helical" evidence="7">
    <location>
        <begin position="192"/>
        <end position="209"/>
    </location>
</feature>
<keyword evidence="2" id="KW-1003">Cell membrane</keyword>
<keyword evidence="3 7" id="KW-0812">Transmembrane</keyword>
<feature type="transmembrane region" description="Helical" evidence="7">
    <location>
        <begin position="350"/>
        <end position="367"/>
    </location>
</feature>
<dbReference type="Proteomes" id="UP000007030">
    <property type="component" value="Chromosome"/>
</dbReference>
<feature type="compositionally biased region" description="Basic and acidic residues" evidence="6">
    <location>
        <begin position="441"/>
        <end position="452"/>
    </location>
</feature>
<gene>
    <name evidence="8" type="ordered locus">Marky_1016</name>
</gene>
<feature type="transmembrane region" description="Helical" evidence="7">
    <location>
        <begin position="272"/>
        <end position="305"/>
    </location>
</feature>
<sequence>MRTRNTLLTLATVLLAALGIYILTQLPSAGGLVSALTLVFIWGIAAISLNLINGQLGILSLGHHGFMLIGGYVTALLVLPEQERSPFRTRLLSEWARENLDLDKWLRGLGLDFLANSMDAKFIIALLIAGAAASLVGFIVGFPSLRLKGDYLAIVTFGFGEIIRLLPSTPEVARFTNGPLGIKGIPADAGSIWWAFTVFVLTIFFFSRLKYSSYGRAFEGIREDEIAAEAMGVNLAYHKVLAFTISAFFAGVAGGMYASYLQSVDTQTFNFFVTFFLLVAISLGGLGSITGAILGTAIVVLVRIYGGFLEQPYPLSYAFYTLGGLMLLAFGFTYYIRTARRLRPVLEPKHYWFGAIGGVLFLATLIFQNHPFLTEPQQLFGLRRILLAVVLILIMIYRREGIMGRAELSWQMLFGPRAVTPTDEQRAQDAWLSNPELNPGLREDKEGENGAS</sequence>
<organism evidence="8 9">
    <name type="scientific">Marinithermus hydrothermalis (strain DSM 14884 / JCM 11576 / T1)</name>
    <dbReference type="NCBI Taxonomy" id="869210"/>
    <lineage>
        <taxon>Bacteria</taxon>
        <taxon>Thermotogati</taxon>
        <taxon>Deinococcota</taxon>
        <taxon>Deinococci</taxon>
        <taxon>Thermales</taxon>
        <taxon>Thermaceae</taxon>
        <taxon>Marinithermus</taxon>
    </lineage>
</organism>
<evidence type="ECO:0000256" key="6">
    <source>
        <dbReference type="SAM" id="MobiDB-lite"/>
    </source>
</evidence>
<proteinExistence type="predicted"/>
<dbReference type="eggNOG" id="COG4177">
    <property type="taxonomic scope" value="Bacteria"/>
</dbReference>
<dbReference type="OrthoDB" id="9789927at2"/>
<evidence type="ECO:0000256" key="5">
    <source>
        <dbReference type="ARBA" id="ARBA00023136"/>
    </source>
</evidence>
<dbReference type="CDD" id="cd06581">
    <property type="entry name" value="TM_PBP1_LivM_like"/>
    <property type="match status" value="1"/>
</dbReference>
<accession>F2NLE0</accession>
<evidence type="ECO:0000313" key="8">
    <source>
        <dbReference type="EMBL" id="AEB11759.1"/>
    </source>
</evidence>
<evidence type="ECO:0000256" key="4">
    <source>
        <dbReference type="ARBA" id="ARBA00022989"/>
    </source>
</evidence>
<feature type="transmembrane region" description="Helical" evidence="7">
    <location>
        <begin position="29"/>
        <end position="49"/>
    </location>
</feature>
<evidence type="ECO:0000256" key="3">
    <source>
        <dbReference type="ARBA" id="ARBA00022692"/>
    </source>
</evidence>
<feature type="transmembrane region" description="Helical" evidence="7">
    <location>
        <begin position="122"/>
        <end position="142"/>
    </location>
</feature>
<dbReference type="HOGENOM" id="CLU_031365_1_2_0"/>
<name>F2NLE0_MARHT</name>
<keyword evidence="9" id="KW-1185">Reference proteome</keyword>
<feature type="region of interest" description="Disordered" evidence="6">
    <location>
        <begin position="425"/>
        <end position="452"/>
    </location>
</feature>
<dbReference type="KEGG" id="mhd:Marky_1016"/>
<feature type="transmembrane region" description="Helical" evidence="7">
    <location>
        <begin position="317"/>
        <end position="338"/>
    </location>
</feature>
<feature type="transmembrane region" description="Helical" evidence="7">
    <location>
        <begin position="240"/>
        <end position="260"/>
    </location>
</feature>
<dbReference type="PANTHER" id="PTHR30482:SF10">
    <property type="entry name" value="HIGH-AFFINITY BRANCHED-CHAIN AMINO ACID TRANSPORT PROTEIN BRAE"/>
    <property type="match status" value="1"/>
</dbReference>
<dbReference type="AlphaFoldDB" id="F2NLE0"/>
<evidence type="ECO:0000313" key="9">
    <source>
        <dbReference type="Proteomes" id="UP000007030"/>
    </source>
</evidence>
<feature type="transmembrane region" description="Helical" evidence="7">
    <location>
        <begin position="56"/>
        <end position="79"/>
    </location>
</feature>
<comment type="subcellular location">
    <subcellularLocation>
        <location evidence="1">Cell membrane</location>
        <topology evidence="1">Multi-pass membrane protein</topology>
    </subcellularLocation>
</comment>
<dbReference type="GO" id="GO:0005886">
    <property type="term" value="C:plasma membrane"/>
    <property type="evidence" value="ECO:0007669"/>
    <property type="project" value="UniProtKB-SubCell"/>
</dbReference>
<evidence type="ECO:0000256" key="2">
    <source>
        <dbReference type="ARBA" id="ARBA00022475"/>
    </source>
</evidence>
<dbReference type="PANTHER" id="PTHR30482">
    <property type="entry name" value="HIGH-AFFINITY BRANCHED-CHAIN AMINO ACID TRANSPORT SYSTEM PERMEASE"/>
    <property type="match status" value="1"/>
</dbReference>
<dbReference type="InterPro" id="IPR001851">
    <property type="entry name" value="ABC_transp_permease"/>
</dbReference>
<keyword evidence="5 7" id="KW-0472">Membrane</keyword>
<dbReference type="EMBL" id="CP002630">
    <property type="protein sequence ID" value="AEB11759.1"/>
    <property type="molecule type" value="Genomic_DNA"/>
</dbReference>
<evidence type="ECO:0000256" key="7">
    <source>
        <dbReference type="SAM" id="Phobius"/>
    </source>
</evidence>
<dbReference type="InterPro" id="IPR043428">
    <property type="entry name" value="LivM-like"/>
</dbReference>
<evidence type="ECO:0000256" key="1">
    <source>
        <dbReference type="ARBA" id="ARBA00004651"/>
    </source>
</evidence>
<feature type="transmembrane region" description="Helical" evidence="7">
    <location>
        <begin position="379"/>
        <end position="397"/>
    </location>
</feature>
<reference evidence="8 9" key="1">
    <citation type="journal article" date="2012" name="Stand. Genomic Sci.">
        <title>Complete genome sequence of the aerobic, heterotroph Marinithermus hydrothermalis type strain (T1(T)) from a deep-sea hydrothermal vent chimney.</title>
        <authorList>
            <person name="Copeland A."/>
            <person name="Gu W."/>
            <person name="Yasawong M."/>
            <person name="Lapidus A."/>
            <person name="Lucas S."/>
            <person name="Deshpande S."/>
            <person name="Pagani I."/>
            <person name="Tapia R."/>
            <person name="Cheng J.F."/>
            <person name="Goodwin L.A."/>
            <person name="Pitluck S."/>
            <person name="Liolios K."/>
            <person name="Ivanova N."/>
            <person name="Mavromatis K."/>
            <person name="Mikhailova N."/>
            <person name="Pati A."/>
            <person name="Chen A."/>
            <person name="Palaniappan K."/>
            <person name="Land M."/>
            <person name="Pan C."/>
            <person name="Brambilla E.M."/>
            <person name="Rohde M."/>
            <person name="Tindall B.J."/>
            <person name="Sikorski J."/>
            <person name="Goker M."/>
            <person name="Detter J.C."/>
            <person name="Bristow J."/>
            <person name="Eisen J.A."/>
            <person name="Markowitz V."/>
            <person name="Hugenholtz P."/>
            <person name="Kyrpides N.C."/>
            <person name="Klenk H.P."/>
            <person name="Woyke T."/>
        </authorList>
    </citation>
    <scope>NUCLEOTIDE SEQUENCE [LARGE SCALE GENOMIC DNA]</scope>
    <source>
        <strain evidence="9">DSM 14884 / JCM 11576 / T1</strain>
    </source>
</reference>
<dbReference type="STRING" id="869210.Marky_1016"/>
<keyword evidence="4 7" id="KW-1133">Transmembrane helix</keyword>
<dbReference type="Pfam" id="PF02653">
    <property type="entry name" value="BPD_transp_2"/>
    <property type="match status" value="1"/>
</dbReference>
<protein>
    <submittedName>
        <fullName evidence="8">ABC-type transporter, integral membrane subunit</fullName>
    </submittedName>
</protein>